<gene>
    <name evidence="3" type="ORF">ACFPIH_34140</name>
</gene>
<proteinExistence type="predicted"/>
<protein>
    <recommendedName>
        <fullName evidence="5">FMN-binding domain-containing protein</fullName>
    </recommendedName>
</protein>
<evidence type="ECO:0000313" key="4">
    <source>
        <dbReference type="Proteomes" id="UP001595839"/>
    </source>
</evidence>
<reference evidence="4" key="1">
    <citation type="journal article" date="2019" name="Int. J. Syst. Evol. Microbiol.">
        <title>The Global Catalogue of Microorganisms (GCM) 10K type strain sequencing project: providing services to taxonomists for standard genome sequencing and annotation.</title>
        <authorList>
            <consortium name="The Broad Institute Genomics Platform"/>
            <consortium name="The Broad Institute Genome Sequencing Center for Infectious Disease"/>
            <person name="Wu L."/>
            <person name="Ma J."/>
        </authorList>
    </citation>
    <scope>NUCLEOTIDE SEQUENCE [LARGE SCALE GENOMIC DNA]</scope>
    <source>
        <strain evidence="4">CGMCC 4.7177</strain>
    </source>
</reference>
<sequence length="151" mass="15359">MSALSKKITTTLVGVSVTAAMAGCADTGTDKDSASAPSASNITSAAPSRSPSNRGPYEDGEYTVDGEYGTRGSSIGVAITLEDDAITAVEVTPHATDETSLALQRRFAEAVPALVVGKDIDDVNLDRVAGNSHTPAGFDDALEKIKAEASG</sequence>
<name>A0ABV9B013_9ACTN</name>
<feature type="region of interest" description="Disordered" evidence="1">
    <location>
        <begin position="26"/>
        <end position="68"/>
    </location>
</feature>
<feature type="signal peptide" evidence="2">
    <location>
        <begin position="1"/>
        <end position="22"/>
    </location>
</feature>
<dbReference type="EMBL" id="JBHSFK010000026">
    <property type="protein sequence ID" value="MFC4504492.1"/>
    <property type="molecule type" value="Genomic_DNA"/>
</dbReference>
<dbReference type="RefSeq" id="WP_381167029.1">
    <property type="nucleotide sequence ID" value="NZ_JBHSFK010000026.1"/>
</dbReference>
<evidence type="ECO:0000256" key="1">
    <source>
        <dbReference type="SAM" id="MobiDB-lite"/>
    </source>
</evidence>
<evidence type="ECO:0000313" key="3">
    <source>
        <dbReference type="EMBL" id="MFC4504492.1"/>
    </source>
</evidence>
<organism evidence="3 4">
    <name type="scientific">Streptomyces vulcanius</name>
    <dbReference type="NCBI Taxonomy" id="1441876"/>
    <lineage>
        <taxon>Bacteria</taxon>
        <taxon>Bacillati</taxon>
        <taxon>Actinomycetota</taxon>
        <taxon>Actinomycetes</taxon>
        <taxon>Kitasatosporales</taxon>
        <taxon>Streptomycetaceae</taxon>
        <taxon>Streptomyces</taxon>
    </lineage>
</organism>
<keyword evidence="2" id="KW-0732">Signal</keyword>
<dbReference type="PROSITE" id="PS51257">
    <property type="entry name" value="PROKAR_LIPOPROTEIN"/>
    <property type="match status" value="1"/>
</dbReference>
<evidence type="ECO:0008006" key="5">
    <source>
        <dbReference type="Google" id="ProtNLM"/>
    </source>
</evidence>
<dbReference type="Proteomes" id="UP001595839">
    <property type="component" value="Unassembled WGS sequence"/>
</dbReference>
<keyword evidence="4" id="KW-1185">Reference proteome</keyword>
<accession>A0ABV9B013</accession>
<evidence type="ECO:0000256" key="2">
    <source>
        <dbReference type="SAM" id="SignalP"/>
    </source>
</evidence>
<feature type="chain" id="PRO_5047500227" description="FMN-binding domain-containing protein" evidence="2">
    <location>
        <begin position="23"/>
        <end position="151"/>
    </location>
</feature>
<comment type="caution">
    <text evidence="3">The sequence shown here is derived from an EMBL/GenBank/DDBJ whole genome shotgun (WGS) entry which is preliminary data.</text>
</comment>
<feature type="compositionally biased region" description="Polar residues" evidence="1">
    <location>
        <begin position="35"/>
        <end position="53"/>
    </location>
</feature>